<dbReference type="Pfam" id="PF12002">
    <property type="entry name" value="MgsA_C"/>
    <property type="match status" value="1"/>
</dbReference>
<dbReference type="PaxDb" id="3218-PP1S97_156V6.1"/>
<dbReference type="PANTHER" id="PTHR13779">
    <property type="entry name" value="WERNER HELICASE-INTERACTING PROTEIN 1 FAMILY MEMBER"/>
    <property type="match status" value="1"/>
</dbReference>
<dbReference type="InterPro" id="IPR051314">
    <property type="entry name" value="AAA_ATPase_RarA/MGS1/WRNIP1"/>
</dbReference>
<proteinExistence type="predicted"/>
<gene>
    <name evidence="2" type="ORF">PHYPA_010888</name>
</gene>
<dbReference type="EnsemblPlants" id="Pp3c7_25960V3.1">
    <property type="protein sequence ID" value="PAC:32923174.CDS.1"/>
    <property type="gene ID" value="Pp3c7_25960"/>
</dbReference>
<keyword evidence="4" id="KW-1185">Reference proteome</keyword>
<dbReference type="GO" id="GO:0005634">
    <property type="term" value="C:nucleus"/>
    <property type="evidence" value="ECO:0000318"/>
    <property type="project" value="GO_Central"/>
</dbReference>
<dbReference type="Proteomes" id="UP000006727">
    <property type="component" value="Chromosome 7"/>
</dbReference>
<reference evidence="2 4" key="1">
    <citation type="journal article" date="2008" name="Science">
        <title>The Physcomitrella genome reveals evolutionary insights into the conquest of land by plants.</title>
        <authorList>
            <person name="Rensing S."/>
            <person name="Lang D."/>
            <person name="Zimmer A."/>
            <person name="Terry A."/>
            <person name="Salamov A."/>
            <person name="Shapiro H."/>
            <person name="Nishiyama T."/>
            <person name="Perroud P.-F."/>
            <person name="Lindquist E."/>
            <person name="Kamisugi Y."/>
            <person name="Tanahashi T."/>
            <person name="Sakakibara K."/>
            <person name="Fujita T."/>
            <person name="Oishi K."/>
            <person name="Shin-I T."/>
            <person name="Kuroki Y."/>
            <person name="Toyoda A."/>
            <person name="Suzuki Y."/>
            <person name="Hashimoto A."/>
            <person name="Yamaguchi K."/>
            <person name="Sugano A."/>
            <person name="Kohara Y."/>
            <person name="Fujiyama A."/>
            <person name="Anterola A."/>
            <person name="Aoki S."/>
            <person name="Ashton N."/>
            <person name="Barbazuk W.B."/>
            <person name="Barker E."/>
            <person name="Bennetzen J."/>
            <person name="Bezanilla M."/>
            <person name="Blankenship R."/>
            <person name="Cho S.H."/>
            <person name="Dutcher S."/>
            <person name="Estelle M."/>
            <person name="Fawcett J.A."/>
            <person name="Gundlach H."/>
            <person name="Hanada K."/>
            <person name="Heyl A."/>
            <person name="Hicks K.A."/>
            <person name="Hugh J."/>
            <person name="Lohr M."/>
            <person name="Mayer K."/>
            <person name="Melkozernov A."/>
            <person name="Murata T."/>
            <person name="Nelson D."/>
            <person name="Pils B."/>
            <person name="Prigge M."/>
            <person name="Reiss B."/>
            <person name="Renner T."/>
            <person name="Rombauts S."/>
            <person name="Rushton P."/>
            <person name="Sanderfoot A."/>
            <person name="Schween G."/>
            <person name="Shiu S.-H."/>
            <person name="Stueber K."/>
            <person name="Theodoulou F.L."/>
            <person name="Tu H."/>
            <person name="Van de Peer Y."/>
            <person name="Verrier P.J."/>
            <person name="Waters E."/>
            <person name="Wood A."/>
            <person name="Yang L."/>
            <person name="Cove D."/>
            <person name="Cuming A."/>
            <person name="Hasebe M."/>
            <person name="Lucas S."/>
            <person name="Mishler D.B."/>
            <person name="Reski R."/>
            <person name="Grigoriev I."/>
            <person name="Quatrano R.S."/>
            <person name="Boore J.L."/>
        </authorList>
    </citation>
    <scope>NUCLEOTIDE SEQUENCE [LARGE SCALE GENOMIC DNA]</scope>
    <source>
        <strain evidence="3 4">cv. Gransden 2004</strain>
    </source>
</reference>
<dbReference type="InterPro" id="IPR021886">
    <property type="entry name" value="MgsA_C"/>
</dbReference>
<dbReference type="GO" id="GO:0000731">
    <property type="term" value="P:DNA synthesis involved in DNA repair"/>
    <property type="evidence" value="ECO:0000318"/>
    <property type="project" value="GO_Central"/>
</dbReference>
<dbReference type="SUPFAM" id="SSF48019">
    <property type="entry name" value="post-AAA+ oligomerization domain-like"/>
    <property type="match status" value="1"/>
</dbReference>
<feature type="domain" description="MgsA AAA+ ATPase C-terminal" evidence="1">
    <location>
        <begin position="86"/>
        <end position="159"/>
    </location>
</feature>
<dbReference type="STRING" id="3218.A0A2K1KD37"/>
<dbReference type="EMBL" id="ABEU02000007">
    <property type="protein sequence ID" value="PNR51700.1"/>
    <property type="molecule type" value="Genomic_DNA"/>
</dbReference>
<evidence type="ECO:0000313" key="2">
    <source>
        <dbReference type="EMBL" id="PNR51700.1"/>
    </source>
</evidence>
<protein>
    <recommendedName>
        <fullName evidence="1">MgsA AAA+ ATPase C-terminal domain-containing protein</fullName>
    </recommendedName>
</protein>
<dbReference type="GO" id="GO:0017116">
    <property type="term" value="F:single-stranded DNA helicase activity"/>
    <property type="evidence" value="ECO:0000318"/>
    <property type="project" value="GO_Central"/>
</dbReference>
<evidence type="ECO:0000259" key="1">
    <source>
        <dbReference type="Pfam" id="PF12002"/>
    </source>
</evidence>
<dbReference type="InParanoid" id="A0A2K1KD37"/>
<dbReference type="Gene3D" id="1.10.3710.10">
    <property type="entry name" value="DNA polymerase III clamp loader subunits, C-terminal domain"/>
    <property type="match status" value="1"/>
</dbReference>
<organism evidence="2">
    <name type="scientific">Physcomitrium patens</name>
    <name type="common">Spreading-leaved earth moss</name>
    <name type="synonym">Physcomitrella patens</name>
    <dbReference type="NCBI Taxonomy" id="3218"/>
    <lineage>
        <taxon>Eukaryota</taxon>
        <taxon>Viridiplantae</taxon>
        <taxon>Streptophyta</taxon>
        <taxon>Embryophyta</taxon>
        <taxon>Bryophyta</taxon>
        <taxon>Bryophytina</taxon>
        <taxon>Bryopsida</taxon>
        <taxon>Funariidae</taxon>
        <taxon>Funariales</taxon>
        <taxon>Funariaceae</taxon>
        <taxon>Physcomitrium</taxon>
    </lineage>
</organism>
<evidence type="ECO:0000313" key="3">
    <source>
        <dbReference type="EnsemblPlants" id="PAC:32923174.CDS.1"/>
    </source>
</evidence>
<dbReference type="AlphaFoldDB" id="A0A2K1KD37"/>
<sequence length="188" mass="21576">MRYFFKISQKSHPPPMARHSITHKHPNHPNITTPQIMRSNETNREPLNTDVKLPIEVEEEKNVEMFCFLHCDFQLATDATAIWCKLIASYQAFNFIGMPECNVNLAQCVTYLALAPKSVVLYHAIEAIQRLVKGTKKNEAVPMHLRNAPTQLMKDHNYDCQAEPTYFLPPSLQGQKFLKGLRRTQGPD</sequence>
<dbReference type="GO" id="GO:0008047">
    <property type="term" value="F:enzyme activator activity"/>
    <property type="evidence" value="ECO:0000318"/>
    <property type="project" value="GO_Central"/>
</dbReference>
<dbReference type="Gramene" id="Pp3c7_25960V3.1">
    <property type="protein sequence ID" value="PAC:32923174.CDS.1"/>
    <property type="gene ID" value="Pp3c7_25960"/>
</dbReference>
<evidence type="ECO:0000313" key="4">
    <source>
        <dbReference type="Proteomes" id="UP000006727"/>
    </source>
</evidence>
<dbReference type="Gene3D" id="1.20.272.10">
    <property type="match status" value="1"/>
</dbReference>
<accession>A0A2K1KD37</accession>
<dbReference type="InterPro" id="IPR008921">
    <property type="entry name" value="DNA_pol3_clamp-load_cplx_C"/>
</dbReference>
<name>A0A2K1KD37_PHYPA</name>
<dbReference type="FunFam" id="1.10.3710.10:FF:000011">
    <property type="entry name" value="ATPase WRNIP1-like Protein"/>
    <property type="match status" value="1"/>
</dbReference>
<reference evidence="3" key="3">
    <citation type="submission" date="2020-12" db="UniProtKB">
        <authorList>
            <consortium name="EnsemblPlants"/>
        </authorList>
    </citation>
    <scope>IDENTIFICATION</scope>
</reference>
<reference evidence="2 4" key="2">
    <citation type="journal article" date="2018" name="Plant J.">
        <title>The Physcomitrella patens chromosome-scale assembly reveals moss genome structure and evolution.</title>
        <authorList>
            <person name="Lang D."/>
            <person name="Ullrich K.K."/>
            <person name="Murat F."/>
            <person name="Fuchs J."/>
            <person name="Jenkins J."/>
            <person name="Haas F.B."/>
            <person name="Piednoel M."/>
            <person name="Gundlach H."/>
            <person name="Van Bel M."/>
            <person name="Meyberg R."/>
            <person name="Vives C."/>
            <person name="Morata J."/>
            <person name="Symeonidi A."/>
            <person name="Hiss M."/>
            <person name="Muchero W."/>
            <person name="Kamisugi Y."/>
            <person name="Saleh O."/>
            <person name="Blanc G."/>
            <person name="Decker E.L."/>
            <person name="van Gessel N."/>
            <person name="Grimwood J."/>
            <person name="Hayes R.D."/>
            <person name="Graham S.W."/>
            <person name="Gunter L.E."/>
            <person name="McDaniel S.F."/>
            <person name="Hoernstein S.N.W."/>
            <person name="Larsson A."/>
            <person name="Li F.W."/>
            <person name="Perroud P.F."/>
            <person name="Phillips J."/>
            <person name="Ranjan P."/>
            <person name="Rokshar D.S."/>
            <person name="Rothfels C.J."/>
            <person name="Schneider L."/>
            <person name="Shu S."/>
            <person name="Stevenson D.W."/>
            <person name="Thummler F."/>
            <person name="Tillich M."/>
            <person name="Villarreal Aguilar J.C."/>
            <person name="Widiez T."/>
            <person name="Wong G.K."/>
            <person name="Wymore A."/>
            <person name="Zhang Y."/>
            <person name="Zimmer A.D."/>
            <person name="Quatrano R.S."/>
            <person name="Mayer K.F.X."/>
            <person name="Goodstein D."/>
            <person name="Casacuberta J.M."/>
            <person name="Vandepoele K."/>
            <person name="Reski R."/>
            <person name="Cuming A.C."/>
            <person name="Tuskan G.A."/>
            <person name="Maumus F."/>
            <person name="Salse J."/>
            <person name="Schmutz J."/>
            <person name="Rensing S.A."/>
        </authorList>
    </citation>
    <scope>NUCLEOTIDE SEQUENCE [LARGE SCALE GENOMIC DNA]</scope>
    <source>
        <strain evidence="3 4">cv. Gransden 2004</strain>
    </source>
</reference>
<dbReference type="PANTHER" id="PTHR13779:SF7">
    <property type="entry name" value="ATPASE WRNIP1"/>
    <property type="match status" value="1"/>
</dbReference>
<dbReference type="GO" id="GO:0006261">
    <property type="term" value="P:DNA-templated DNA replication"/>
    <property type="evidence" value="ECO:0000318"/>
    <property type="project" value="GO_Central"/>
</dbReference>
<dbReference type="GO" id="GO:0003677">
    <property type="term" value="F:DNA binding"/>
    <property type="evidence" value="ECO:0007669"/>
    <property type="project" value="InterPro"/>
</dbReference>